<proteinExistence type="predicted"/>
<name>A0A2T0JIA9_9ACTN</name>
<dbReference type="EMBL" id="PVMZ01000042">
    <property type="protein sequence ID" value="PRX07377.1"/>
    <property type="molecule type" value="Genomic_DNA"/>
</dbReference>
<sequence>MTQLDCAIPTCRIPGQHQADCGQADCRGCLRRVPEDGWCCDSCVGHMHQLLGVITGLAPDARAVAAGMVRPGATRTGGSSNKPGSQSPGNDDATDALDEITKALAKIARDISTVRGLRGPQGHAEGRALPDPLARLCTWLSDQLTWVRHAVDDQGEPYAPTVHAAIRESASRIRAIVNGPGARRYLGPCGAVGTHPNPCCDMHNQHCEPPSELCCDQCTETAHTTFPIPHADGSRCVDTPCDGDVYGRPGATHATCRSCGHQVRQDERQVWIGDITRDRAYRAADIAHAHGIHVKTIRSWADRGKLTAWWKDGEQFHEWTEPDLDPQLTGDQLTARRAEIAAELKARGPRWFVLGDVLNLATADAARREQLRAEREQATQEASTAA</sequence>
<organism evidence="2 3">
    <name type="scientific">Actinoplanes italicus</name>
    <dbReference type="NCBI Taxonomy" id="113567"/>
    <lineage>
        <taxon>Bacteria</taxon>
        <taxon>Bacillati</taxon>
        <taxon>Actinomycetota</taxon>
        <taxon>Actinomycetes</taxon>
        <taxon>Micromonosporales</taxon>
        <taxon>Micromonosporaceae</taxon>
        <taxon>Actinoplanes</taxon>
    </lineage>
</organism>
<reference evidence="2 3" key="1">
    <citation type="submission" date="2018-03" db="EMBL/GenBank/DDBJ databases">
        <title>Genomic Encyclopedia of Archaeal and Bacterial Type Strains, Phase II (KMG-II): from individual species to whole genera.</title>
        <authorList>
            <person name="Goeker M."/>
        </authorList>
    </citation>
    <scope>NUCLEOTIDE SEQUENCE [LARGE SCALE GENOMIC DNA]</scope>
    <source>
        <strain evidence="2 3">DSM 43146</strain>
    </source>
</reference>
<gene>
    <name evidence="2" type="ORF">CLV67_14252</name>
</gene>
<protein>
    <submittedName>
        <fullName evidence="2">Uncharacterized protein</fullName>
    </submittedName>
</protein>
<accession>A0A2T0JIA9</accession>
<keyword evidence="3" id="KW-1185">Reference proteome</keyword>
<comment type="caution">
    <text evidence="2">The sequence shown here is derived from an EMBL/GenBank/DDBJ whole genome shotgun (WGS) entry which is preliminary data.</text>
</comment>
<dbReference type="AlphaFoldDB" id="A0A2T0JIA9"/>
<feature type="compositionally biased region" description="Polar residues" evidence="1">
    <location>
        <begin position="76"/>
        <end position="89"/>
    </location>
</feature>
<feature type="region of interest" description="Disordered" evidence="1">
    <location>
        <begin position="71"/>
        <end position="94"/>
    </location>
</feature>
<evidence type="ECO:0000256" key="1">
    <source>
        <dbReference type="SAM" id="MobiDB-lite"/>
    </source>
</evidence>
<dbReference type="Proteomes" id="UP000239415">
    <property type="component" value="Unassembled WGS sequence"/>
</dbReference>
<evidence type="ECO:0000313" key="2">
    <source>
        <dbReference type="EMBL" id="PRX07377.1"/>
    </source>
</evidence>
<dbReference type="RefSeq" id="WP_106330942.1">
    <property type="nucleotide sequence ID" value="NZ_BOMO01000163.1"/>
</dbReference>
<evidence type="ECO:0000313" key="3">
    <source>
        <dbReference type="Proteomes" id="UP000239415"/>
    </source>
</evidence>
<dbReference type="OrthoDB" id="3298569at2"/>